<evidence type="ECO:0000259" key="1">
    <source>
        <dbReference type="Pfam" id="PF24536"/>
    </source>
</evidence>
<feature type="domain" description="NXPE C-terminal" evidence="1">
    <location>
        <begin position="383"/>
        <end position="607"/>
    </location>
</feature>
<dbReference type="EMBL" id="BLXT01001321">
    <property type="protein sequence ID" value="GFN84667.1"/>
    <property type="molecule type" value="Genomic_DNA"/>
</dbReference>
<proteinExistence type="predicted"/>
<evidence type="ECO:0000313" key="3">
    <source>
        <dbReference type="Proteomes" id="UP000735302"/>
    </source>
</evidence>
<sequence length="608" mass="69501">MRAVPILGGLSRPLCYYSILCPTQQEADQFQKYFGCSTPHPSSACRDFTSPIFNTYQVKPADLYIRNTTNKAFQNSCAQICDENDFMCRPTTRPAWNGLLKSSIVRFETFIPEGKYVYEWEKEYLSFSPVEDLKRLPDLRLSTIKVQGAKESYVSCDVGQRLIGRVDLKDGYGQPRQEGLDEVRAWLVDTVHSRRRAVAQITDYRNGSYGLGITCLWPGSLAMLRVSVSYPREYLRAVIQQVNSGATRFTGGLFKSDKGFEEVTLCHPTPNIPGRKCLCNFTSFNTREYYCGRPLDTRLLCSDWKSTFPLDFPLPYNVTPTEAQIINEMPGLVSNRTLKERLMVKTSNRSSLGALPMCYDISFNVTWDITSRPQGFWNQKGIWKSLVCQMSVFQPQQFLKCFSNSSVYVIGDSNANRIYSILVSRTGSMTTKRGSWPRRAVAQNKAWGITMEFRPHDYPLFLGQRWEPLLRYGSVETQIDAIPSQGRFIVILHYFLHLVPFHLSVVQSRVEAAARSIRRLLNRNPEARVAFRGPHVASQDWDINHAVGGDNLGRQYIEIISKAFTGLKDRVVFLDGWEMTISKENAKFHPNNIVPFEMVRLFMSFLCK</sequence>
<protein>
    <submittedName>
        <fullName evidence="2">Nxpe family member 3</fullName>
    </submittedName>
</protein>
<organism evidence="2 3">
    <name type="scientific">Plakobranchus ocellatus</name>
    <dbReference type="NCBI Taxonomy" id="259542"/>
    <lineage>
        <taxon>Eukaryota</taxon>
        <taxon>Metazoa</taxon>
        <taxon>Spiralia</taxon>
        <taxon>Lophotrochozoa</taxon>
        <taxon>Mollusca</taxon>
        <taxon>Gastropoda</taxon>
        <taxon>Heterobranchia</taxon>
        <taxon>Euthyneura</taxon>
        <taxon>Panpulmonata</taxon>
        <taxon>Sacoglossa</taxon>
        <taxon>Placobranchoidea</taxon>
        <taxon>Plakobranchidae</taxon>
        <taxon>Plakobranchus</taxon>
    </lineage>
</organism>
<dbReference type="AlphaFoldDB" id="A0AAV3YQX4"/>
<dbReference type="PANTHER" id="PTHR16165:SF5">
    <property type="entry name" value="NXPE FAMILY MEMBER 3"/>
    <property type="match status" value="1"/>
</dbReference>
<reference evidence="2 3" key="1">
    <citation type="journal article" date="2021" name="Elife">
        <title>Chloroplast acquisition without the gene transfer in kleptoplastic sea slugs, Plakobranchus ocellatus.</title>
        <authorList>
            <person name="Maeda T."/>
            <person name="Takahashi S."/>
            <person name="Yoshida T."/>
            <person name="Shimamura S."/>
            <person name="Takaki Y."/>
            <person name="Nagai Y."/>
            <person name="Toyoda A."/>
            <person name="Suzuki Y."/>
            <person name="Arimoto A."/>
            <person name="Ishii H."/>
            <person name="Satoh N."/>
            <person name="Nishiyama T."/>
            <person name="Hasebe M."/>
            <person name="Maruyama T."/>
            <person name="Minagawa J."/>
            <person name="Obokata J."/>
            <person name="Shigenobu S."/>
        </authorList>
    </citation>
    <scope>NUCLEOTIDE SEQUENCE [LARGE SCALE GENOMIC DNA]</scope>
</reference>
<dbReference type="Pfam" id="PF24536">
    <property type="entry name" value="NXPE4_C"/>
    <property type="match status" value="1"/>
</dbReference>
<keyword evidence="3" id="KW-1185">Reference proteome</keyword>
<dbReference type="Proteomes" id="UP000735302">
    <property type="component" value="Unassembled WGS sequence"/>
</dbReference>
<name>A0AAV3YQX4_9GAST</name>
<evidence type="ECO:0000313" key="2">
    <source>
        <dbReference type="EMBL" id="GFN84667.1"/>
    </source>
</evidence>
<gene>
    <name evidence="2" type="ORF">PoB_001117300</name>
</gene>
<dbReference type="InterPro" id="IPR057106">
    <property type="entry name" value="NXPE4_C"/>
</dbReference>
<comment type="caution">
    <text evidence="2">The sequence shown here is derived from an EMBL/GenBank/DDBJ whole genome shotgun (WGS) entry which is preliminary data.</text>
</comment>
<accession>A0AAV3YQX4</accession>
<dbReference type="PANTHER" id="PTHR16165">
    <property type="entry name" value="NXPE FAMILY MEMBER"/>
    <property type="match status" value="1"/>
</dbReference>